<sequence>MNTIRNQRVVWSPHPDHNQFIIGSTDLRLYEWVAPRMAGDSPEISMIAVNSDVPLMKCFAWSPDPSFPDLIAVGLTTGRTLLVRLSNSAPVDSSPYIASPTNKSFNRPLSFAQQQTYPSFNIRHSRACNVVAFSDAEPKLLATGLDKVRNDYCLMIWDVQQARGAPNNSGVGNFRPTLNREDSFSGSVGKSVPAEKSPFFHNEGTHSTPKKVVSIRTNGNESSTFEPARMTMNPLPSDTNPLKQMVSSAYPRSEDVRPIQQYGSSEAITSCAWFPDSPSQLVAGMGLKWLRVYDVRADSSSPPSVIFATKAIYGISVDPFHPYRFASHTEDGVVKIWDIRKPTEAVLTINGSTRSLGLSNMAFSPRRSGLLATLGKESNYVRIWDIQEGTTKAYTSSTLYPNRSSAGYGANGNFADTNSMLMSGGSSYMTGNTLSTARVPLPGDLINTGSVIKSAAVGGTSNVMGSGTTVGVGGIGNVSDKLASVQSSSASIGYSNPEDECDVPVLWKCRQTKLFSRPLASFAWVPYSSNSSTYHLLSVNKDSLIENVTIQESFKITWKPSGNLLIAGNKNISQIETEDENAMEDLHKDSTPNMDDEKEMKNSDALGRFMAQLALDSNMGGKKLFKSAKSTLQIASESNGTADLQSDISVVMKNRAIKGYSMTTIGNLPIIAESRPLKELWEWLTQAEELTAAGQAKIGNYDFSFQGIQTVLEDIRALSPKRRSQLTARTPSTGTNSNNNYIPASTSTDSDEVYMVSSSRTLQRKLALIMCGWGFNRSELDKVLANLELNGEFEKAAGWALFHADFTKAIRILSNSKDERLKLISTALAGHSNKEGRSSTIWQDLCRALSLELTDPYLRAIFGYISSGDWKVVLEHEELPLRDRLGVAIRFLNDDELVGYVDSTVSKMLVTGDVEGLILTGLTTQGADLMEQYVNNTGDIQTASLVMSYSVPRRFKDQRVHEWTENYRLLLDRWQLYHIRAHFDIARGKKMGARSADITPPQVYVRCNFCSQSVAHSSLAPGNRGRDGRRIGVGGISGDSNKRVGSTCCPSCRKPLPRCSLCLLNLGTPMDSTKKLSIGGQPDGSQVNSPTNFGMWFTWCQKCRHGGHASHILEWFQRHNECPVSDCHCNCQWN</sequence>
<organism evidence="7 8">
    <name type="scientific">Basidiobolus ranarum</name>
    <dbReference type="NCBI Taxonomy" id="34480"/>
    <lineage>
        <taxon>Eukaryota</taxon>
        <taxon>Fungi</taxon>
        <taxon>Fungi incertae sedis</taxon>
        <taxon>Zoopagomycota</taxon>
        <taxon>Entomophthoromycotina</taxon>
        <taxon>Basidiobolomycetes</taxon>
        <taxon>Basidiobolales</taxon>
        <taxon>Basidiobolaceae</taxon>
        <taxon>Basidiobolus</taxon>
    </lineage>
</organism>
<evidence type="ECO:0000259" key="6">
    <source>
        <dbReference type="Pfam" id="PF21719"/>
    </source>
</evidence>
<feature type="domain" description="GATOR2 complex protein MIO zinc-ribbon like" evidence="5">
    <location>
        <begin position="1007"/>
        <end position="1132"/>
    </location>
</feature>
<feature type="region of interest" description="Disordered" evidence="4">
    <location>
        <begin position="220"/>
        <end position="240"/>
    </location>
</feature>
<evidence type="ECO:0000256" key="1">
    <source>
        <dbReference type="ARBA" id="ARBA00009713"/>
    </source>
</evidence>
<evidence type="ECO:0000256" key="3">
    <source>
        <dbReference type="ARBA" id="ARBA00022737"/>
    </source>
</evidence>
<keyword evidence="8" id="KW-1185">Reference proteome</keyword>
<dbReference type="SUPFAM" id="SSF50978">
    <property type="entry name" value="WD40 repeat-like"/>
    <property type="match status" value="1"/>
</dbReference>
<dbReference type="EMBL" id="JASJQH010000359">
    <property type="protein sequence ID" value="KAK9764837.1"/>
    <property type="molecule type" value="Genomic_DNA"/>
</dbReference>
<proteinExistence type="inferred from homology"/>
<dbReference type="SMART" id="SM00320">
    <property type="entry name" value="WD40"/>
    <property type="match status" value="4"/>
</dbReference>
<dbReference type="InterPro" id="IPR031488">
    <property type="entry name" value="Zn_ribbon_mio"/>
</dbReference>
<dbReference type="InterPro" id="IPR015943">
    <property type="entry name" value="WD40/YVTN_repeat-like_dom_sf"/>
</dbReference>
<dbReference type="PANTHER" id="PTHR16453">
    <property type="entry name" value="WD40 DOMAIN-CONTAINING PROTEIN MIO FAMILY MEMBER"/>
    <property type="match status" value="1"/>
</dbReference>
<dbReference type="Proteomes" id="UP001479436">
    <property type="component" value="Unassembled WGS sequence"/>
</dbReference>
<dbReference type="InterPro" id="IPR049092">
    <property type="entry name" value="MIOS_a-sol"/>
</dbReference>
<dbReference type="Gene3D" id="2.130.10.10">
    <property type="entry name" value="YVTN repeat-like/Quinoprotein amine dehydrogenase"/>
    <property type="match status" value="2"/>
</dbReference>
<feature type="compositionally biased region" description="Polar residues" evidence="4">
    <location>
        <begin position="725"/>
        <end position="745"/>
    </location>
</feature>
<dbReference type="Pfam" id="PF21720">
    <property type="entry name" value="MIOS_WD40"/>
    <property type="match status" value="2"/>
</dbReference>
<accession>A0ABR2WTR0</accession>
<dbReference type="Pfam" id="PF21719">
    <property type="entry name" value="MIOS_a-sol"/>
    <property type="match status" value="1"/>
</dbReference>
<evidence type="ECO:0000256" key="4">
    <source>
        <dbReference type="SAM" id="MobiDB-lite"/>
    </source>
</evidence>
<evidence type="ECO:0000313" key="8">
    <source>
        <dbReference type="Proteomes" id="UP001479436"/>
    </source>
</evidence>
<protein>
    <recommendedName>
        <fullName evidence="9">WD repeat protein mio zinc-ribbon like domain-containing protein</fullName>
    </recommendedName>
</protein>
<dbReference type="InterPro" id="IPR036322">
    <property type="entry name" value="WD40_repeat_dom_sf"/>
</dbReference>
<dbReference type="PANTHER" id="PTHR16453:SF9">
    <property type="entry name" value="GATOR COMPLEX PROTEIN MIOS"/>
    <property type="match status" value="1"/>
</dbReference>
<keyword evidence="2" id="KW-0853">WD repeat</keyword>
<dbReference type="InterPro" id="IPR037593">
    <property type="entry name" value="MIOS/Sea4"/>
</dbReference>
<evidence type="ECO:0000259" key="5">
    <source>
        <dbReference type="Pfam" id="PF17034"/>
    </source>
</evidence>
<gene>
    <name evidence="7" type="ORF">K7432_007343</name>
</gene>
<keyword evidence="3" id="KW-0677">Repeat</keyword>
<dbReference type="InterPro" id="IPR001680">
    <property type="entry name" value="WD40_rpt"/>
</dbReference>
<feature type="region of interest" description="Disordered" evidence="4">
    <location>
        <begin position="723"/>
        <end position="745"/>
    </location>
</feature>
<evidence type="ECO:0008006" key="9">
    <source>
        <dbReference type="Google" id="ProtNLM"/>
    </source>
</evidence>
<feature type="region of interest" description="Disordered" evidence="4">
    <location>
        <begin position="168"/>
        <end position="188"/>
    </location>
</feature>
<comment type="similarity">
    <text evidence="1">Belongs to the WD repeat mio family.</text>
</comment>
<comment type="caution">
    <text evidence="7">The sequence shown here is derived from an EMBL/GenBank/DDBJ whole genome shotgun (WGS) entry which is preliminary data.</text>
</comment>
<evidence type="ECO:0000256" key="2">
    <source>
        <dbReference type="ARBA" id="ARBA00022574"/>
    </source>
</evidence>
<dbReference type="Pfam" id="PF17034">
    <property type="entry name" value="zinc_ribbon_16"/>
    <property type="match status" value="1"/>
</dbReference>
<dbReference type="CDD" id="cd16691">
    <property type="entry name" value="mRING-H2-C3H3C2_Mio"/>
    <property type="match status" value="1"/>
</dbReference>
<reference evidence="7 8" key="1">
    <citation type="submission" date="2023-04" db="EMBL/GenBank/DDBJ databases">
        <title>Genome of Basidiobolus ranarum AG-B5.</title>
        <authorList>
            <person name="Stajich J.E."/>
            <person name="Carter-House D."/>
            <person name="Gryganskyi A."/>
        </authorList>
    </citation>
    <scope>NUCLEOTIDE SEQUENCE [LARGE SCALE GENOMIC DNA]</scope>
    <source>
        <strain evidence="7 8">AG-B5</strain>
    </source>
</reference>
<name>A0ABR2WTR0_9FUNG</name>
<evidence type="ECO:0000313" key="7">
    <source>
        <dbReference type="EMBL" id="KAK9764837.1"/>
    </source>
</evidence>
<feature type="domain" description="MIOS-like alpha-solenoid" evidence="6">
    <location>
        <begin position="652"/>
        <end position="891"/>
    </location>
</feature>